<feature type="region of interest" description="Disordered" evidence="1">
    <location>
        <begin position="202"/>
        <end position="224"/>
    </location>
</feature>
<reference evidence="2" key="2">
    <citation type="journal article" date="2023" name="IMA Fungus">
        <title>Comparative genomic study of the Penicillium genus elucidates a diverse pangenome and 15 lateral gene transfer events.</title>
        <authorList>
            <person name="Petersen C."/>
            <person name="Sorensen T."/>
            <person name="Nielsen M.R."/>
            <person name="Sondergaard T.E."/>
            <person name="Sorensen J.L."/>
            <person name="Fitzpatrick D.A."/>
            <person name="Frisvad J.C."/>
            <person name="Nielsen K.L."/>
        </authorList>
    </citation>
    <scope>NUCLEOTIDE SEQUENCE</scope>
    <source>
        <strain evidence="2">IBT 30069</strain>
    </source>
</reference>
<dbReference type="PANTHER" id="PTHR35179">
    <property type="entry name" value="PROTEIN CBG02620"/>
    <property type="match status" value="1"/>
</dbReference>
<name>A0A9W9K8Q2_9EURO</name>
<dbReference type="AlphaFoldDB" id="A0A9W9K8Q2"/>
<dbReference type="Proteomes" id="UP001149165">
    <property type="component" value="Unassembled WGS sequence"/>
</dbReference>
<proteinExistence type="predicted"/>
<evidence type="ECO:0000313" key="3">
    <source>
        <dbReference type="Proteomes" id="UP001149165"/>
    </source>
</evidence>
<dbReference type="OrthoDB" id="5393654at2759"/>
<evidence type="ECO:0000313" key="2">
    <source>
        <dbReference type="EMBL" id="KAJ5097304.1"/>
    </source>
</evidence>
<sequence length="391" mass="44247">MLFTLCEEDHLSQNVDLGEKIDPLKVFRFTHIASYTRIKSSKPTIAVPGHPSLWSPLTEPKTLDRDRSEEDLPMEFGLEPLFRAVYMENRSFDMKAVSVLADNRVLRILLDFASNNKHRKLHEAWTLEAEVLGSHTVAIRQIHSGDRAKTGNSAHRGMAFGRNFERANAKEMIEDGFQHQRIITYQLGKLNVLTRYEADGFIDNDPSSRDKPTTPLRLGEARTSSSGLQILDHGQKVSPESIIEIKTRGASSGHQFGKVAAQLWFSRVTNLALATHQKGKFNPPKLRDVTGALKKWQNPNTENLNKLACGLDRLALVLRKVPKFKRVMMYFGLRSVTINSNEGKIDWMLPGDIYRMEWGEHPGDPESAHGNELFEQISSIEISYSKLFSLP</sequence>
<dbReference type="EMBL" id="JAPQKH010000005">
    <property type="protein sequence ID" value="KAJ5097304.1"/>
    <property type="molecule type" value="Genomic_DNA"/>
</dbReference>
<reference evidence="2" key="1">
    <citation type="submission" date="2022-11" db="EMBL/GenBank/DDBJ databases">
        <authorList>
            <person name="Petersen C."/>
        </authorList>
    </citation>
    <scope>NUCLEOTIDE SEQUENCE</scope>
    <source>
        <strain evidence="2">IBT 30069</strain>
    </source>
</reference>
<dbReference type="PANTHER" id="PTHR35179:SF2">
    <property type="entry name" value="START DOMAIN-CONTAINING PROTEIN"/>
    <property type="match status" value="1"/>
</dbReference>
<comment type="caution">
    <text evidence="2">The sequence shown here is derived from an EMBL/GenBank/DDBJ whole genome shotgun (WGS) entry which is preliminary data.</text>
</comment>
<gene>
    <name evidence="2" type="ORF">N7456_008025</name>
</gene>
<keyword evidence="3" id="KW-1185">Reference proteome</keyword>
<accession>A0A9W9K8Q2</accession>
<organism evidence="2 3">
    <name type="scientific">Penicillium angulare</name>
    <dbReference type="NCBI Taxonomy" id="116970"/>
    <lineage>
        <taxon>Eukaryota</taxon>
        <taxon>Fungi</taxon>
        <taxon>Dikarya</taxon>
        <taxon>Ascomycota</taxon>
        <taxon>Pezizomycotina</taxon>
        <taxon>Eurotiomycetes</taxon>
        <taxon>Eurotiomycetidae</taxon>
        <taxon>Eurotiales</taxon>
        <taxon>Aspergillaceae</taxon>
        <taxon>Penicillium</taxon>
    </lineage>
</organism>
<protein>
    <submittedName>
        <fullName evidence="2">Uncharacterized protein</fullName>
    </submittedName>
</protein>
<evidence type="ECO:0000256" key="1">
    <source>
        <dbReference type="SAM" id="MobiDB-lite"/>
    </source>
</evidence>